<dbReference type="EMBL" id="CP080764">
    <property type="protein sequence ID" value="QYY44434.1"/>
    <property type="molecule type" value="Genomic_DNA"/>
</dbReference>
<reference evidence="2 3" key="1">
    <citation type="submission" date="2021-08" db="EMBL/GenBank/DDBJ databases">
        <title>Complete genome sequence of the strain Aneurinibacillus thermoaerophilus CCM 8960.</title>
        <authorList>
            <person name="Musilova J."/>
            <person name="Kourilova X."/>
            <person name="Pernicova I."/>
            <person name="Bezdicek M."/>
            <person name="Lengerova M."/>
            <person name="Obruca S."/>
            <person name="Sedlar K."/>
        </authorList>
    </citation>
    <scope>NUCLEOTIDE SEQUENCE [LARGE SCALE GENOMIC DNA]</scope>
    <source>
        <strain evidence="2 3">CCM 8960</strain>
    </source>
</reference>
<evidence type="ECO:0000313" key="2">
    <source>
        <dbReference type="EMBL" id="QYY44434.1"/>
    </source>
</evidence>
<feature type="coiled-coil region" evidence="1">
    <location>
        <begin position="1"/>
        <end position="60"/>
    </location>
</feature>
<evidence type="ECO:0000313" key="3">
    <source>
        <dbReference type="Proteomes" id="UP000826616"/>
    </source>
</evidence>
<protein>
    <submittedName>
        <fullName evidence="2">DUF4368 domain-containing protein</fullName>
    </submittedName>
</protein>
<accession>A0ABX8YGS9</accession>
<organism evidence="2 3">
    <name type="scientific">Aneurinibacillus thermoaerophilus</name>
    <dbReference type="NCBI Taxonomy" id="143495"/>
    <lineage>
        <taxon>Bacteria</taxon>
        <taxon>Bacillati</taxon>
        <taxon>Bacillota</taxon>
        <taxon>Bacilli</taxon>
        <taxon>Bacillales</taxon>
        <taxon>Paenibacillaceae</taxon>
        <taxon>Aneurinibacillus group</taxon>
        <taxon>Aneurinibacillus</taxon>
    </lineage>
</organism>
<dbReference type="Proteomes" id="UP000826616">
    <property type="component" value="Chromosome"/>
</dbReference>
<sequence>MDKINKQIDVLKNRKRKYINLLADGIITHEEYQDSIEANNKELTELMEKKNQLLSLLESEDVIETIEKLKQELLHFLNFDELTPEILHRLINRIEVKEDGTPIIHYRFAAPKIK</sequence>
<proteinExistence type="predicted"/>
<evidence type="ECO:0000256" key="1">
    <source>
        <dbReference type="SAM" id="Coils"/>
    </source>
</evidence>
<keyword evidence="3" id="KW-1185">Reference proteome</keyword>
<keyword evidence="1" id="KW-0175">Coiled coil</keyword>
<name>A0ABX8YGS9_ANETH</name>
<gene>
    <name evidence="2" type="ORF">K3F53_03125</name>
</gene>